<evidence type="ECO:0000256" key="8">
    <source>
        <dbReference type="ARBA" id="ARBA00023166"/>
    </source>
</evidence>
<feature type="domain" description="Glucose-methanol-choline oxidoreductase C-terminal" evidence="18">
    <location>
        <begin position="464"/>
        <end position="553"/>
    </location>
</feature>
<evidence type="ECO:0000256" key="16">
    <source>
        <dbReference type="SAM" id="SignalP"/>
    </source>
</evidence>
<gene>
    <name evidence="19" type="ORF">EXU32_14710</name>
</gene>
<keyword evidence="7" id="KW-0443">Lipid metabolism</keyword>
<dbReference type="Pfam" id="PF00732">
    <property type="entry name" value="GMC_oxred_N"/>
    <property type="match status" value="1"/>
</dbReference>
<dbReference type="PANTHER" id="PTHR47470">
    <property type="entry name" value="CHOLESTEROL OXIDASE"/>
    <property type="match status" value="1"/>
</dbReference>
<feature type="chain" id="PRO_5020669543" description="Cholesterol oxidase" evidence="16">
    <location>
        <begin position="26"/>
        <end position="565"/>
    </location>
</feature>
<dbReference type="RefSeq" id="WP_130630581.1">
    <property type="nucleotide sequence ID" value="NZ_CP036164.1"/>
</dbReference>
<evidence type="ECO:0000256" key="1">
    <source>
        <dbReference type="ARBA" id="ARBA00001974"/>
    </source>
</evidence>
<dbReference type="GO" id="GO:0008203">
    <property type="term" value="P:cholesterol metabolic process"/>
    <property type="evidence" value="ECO:0007669"/>
    <property type="project" value="UniProtKB-KW"/>
</dbReference>
<dbReference type="EC" id="1.1.3.6" evidence="13"/>
<accession>A0A4P6MUD0</accession>
<dbReference type="Gene3D" id="3.30.410.10">
    <property type="entry name" value="Cholesterol Oxidase, domain 2"/>
    <property type="match status" value="1"/>
</dbReference>
<evidence type="ECO:0000256" key="11">
    <source>
        <dbReference type="ARBA" id="ARBA00038856"/>
    </source>
</evidence>
<protein>
    <recommendedName>
        <fullName evidence="14">Cholesterol oxidase</fullName>
        <ecNumber evidence="13">1.1.3.6</ecNumber>
        <ecNumber evidence="11">5.3.3.1</ecNumber>
    </recommendedName>
    <alternativeName>
        <fullName evidence="15">Cholesterol isomerase</fullName>
    </alternativeName>
</protein>
<dbReference type="EMBL" id="CP036164">
    <property type="protein sequence ID" value="QBF47391.1"/>
    <property type="molecule type" value="Genomic_DNA"/>
</dbReference>
<keyword evidence="10" id="KW-0413">Isomerase</keyword>
<dbReference type="GO" id="GO:0016995">
    <property type="term" value="F:cholesterol oxidase activity"/>
    <property type="evidence" value="ECO:0007669"/>
    <property type="project" value="UniProtKB-EC"/>
</dbReference>
<keyword evidence="3" id="KW-0153">Cholesterol metabolism</keyword>
<evidence type="ECO:0000256" key="9">
    <source>
        <dbReference type="ARBA" id="ARBA00023221"/>
    </source>
</evidence>
<dbReference type="AlphaFoldDB" id="A0A4P6MUD0"/>
<evidence type="ECO:0000256" key="2">
    <source>
        <dbReference type="ARBA" id="ARBA00010790"/>
    </source>
</evidence>
<keyword evidence="5" id="KW-0274">FAD</keyword>
<dbReference type="Pfam" id="PF05199">
    <property type="entry name" value="GMC_oxred_C"/>
    <property type="match status" value="1"/>
</dbReference>
<evidence type="ECO:0000256" key="12">
    <source>
        <dbReference type="ARBA" id="ARBA00049645"/>
    </source>
</evidence>
<evidence type="ECO:0000256" key="13">
    <source>
        <dbReference type="ARBA" id="ARBA00049723"/>
    </source>
</evidence>
<dbReference type="GO" id="GO:0050660">
    <property type="term" value="F:flavin adenine dinucleotide binding"/>
    <property type="evidence" value="ECO:0007669"/>
    <property type="project" value="InterPro"/>
</dbReference>
<evidence type="ECO:0000256" key="3">
    <source>
        <dbReference type="ARBA" id="ARBA00022548"/>
    </source>
</evidence>
<evidence type="ECO:0000256" key="7">
    <source>
        <dbReference type="ARBA" id="ARBA00023098"/>
    </source>
</evidence>
<proteinExistence type="inferred from homology"/>
<dbReference type="GO" id="GO:0004769">
    <property type="term" value="F:steroid Delta-isomerase activity"/>
    <property type="evidence" value="ECO:0007669"/>
    <property type="project" value="UniProtKB-EC"/>
</dbReference>
<evidence type="ECO:0000256" key="15">
    <source>
        <dbReference type="ARBA" id="ARBA00049778"/>
    </source>
</evidence>
<reference evidence="19 20" key="1">
    <citation type="submission" date="2019-02" db="EMBL/GenBank/DDBJ databases">
        <title>Genomic data mining of an Antarctic deep-sea actinobacterium, Janibacterlimosus P3-3-X1.</title>
        <authorList>
            <person name="Liao L."/>
            <person name="Chen B."/>
        </authorList>
    </citation>
    <scope>NUCLEOTIDE SEQUENCE [LARGE SCALE GENOMIC DNA]</scope>
    <source>
        <strain evidence="19 20">P3-3-X1</strain>
    </source>
</reference>
<dbReference type="PANTHER" id="PTHR47470:SF1">
    <property type="entry name" value="FAD-DEPENDENT OXIDOREDUCTASE 2 FAD BINDING DOMAIN-CONTAINING PROTEIN"/>
    <property type="match status" value="1"/>
</dbReference>
<evidence type="ECO:0000256" key="6">
    <source>
        <dbReference type="ARBA" id="ARBA00023002"/>
    </source>
</evidence>
<dbReference type="InterPro" id="IPR000172">
    <property type="entry name" value="GMC_OxRdtase_N"/>
</dbReference>
<dbReference type="KEGG" id="jli:EXU32_14710"/>
<evidence type="ECO:0000256" key="4">
    <source>
        <dbReference type="ARBA" id="ARBA00022630"/>
    </source>
</evidence>
<feature type="domain" description="Glucose-methanol-choline oxidoreductase N-terminal" evidence="17">
    <location>
        <begin position="162"/>
        <end position="362"/>
    </location>
</feature>
<dbReference type="Proteomes" id="UP000290408">
    <property type="component" value="Chromosome"/>
</dbReference>
<dbReference type="SUPFAM" id="SSF51905">
    <property type="entry name" value="FAD/NAD(P)-binding domain"/>
    <property type="match status" value="1"/>
</dbReference>
<comment type="similarity">
    <text evidence="2">Belongs to the GMC oxidoreductase family.</text>
</comment>
<evidence type="ECO:0000259" key="17">
    <source>
        <dbReference type="Pfam" id="PF00732"/>
    </source>
</evidence>
<keyword evidence="9" id="KW-0753">Steroid metabolism</keyword>
<dbReference type="InterPro" id="IPR036188">
    <property type="entry name" value="FAD/NAD-bd_sf"/>
</dbReference>
<dbReference type="InterPro" id="IPR007867">
    <property type="entry name" value="GMC_OxRtase_C"/>
</dbReference>
<keyword evidence="8" id="KW-1207">Sterol metabolism</keyword>
<dbReference type="OrthoDB" id="517968at2"/>
<evidence type="ECO:0000313" key="20">
    <source>
        <dbReference type="Proteomes" id="UP000290408"/>
    </source>
</evidence>
<dbReference type="InterPro" id="IPR006311">
    <property type="entry name" value="TAT_signal"/>
</dbReference>
<keyword evidence="4" id="KW-0285">Flavoprotein</keyword>
<evidence type="ECO:0000256" key="10">
    <source>
        <dbReference type="ARBA" id="ARBA00023235"/>
    </source>
</evidence>
<keyword evidence="6" id="KW-0560">Oxidoreductase</keyword>
<feature type="signal peptide" evidence="16">
    <location>
        <begin position="1"/>
        <end position="25"/>
    </location>
</feature>
<dbReference type="SUPFAM" id="SSF54373">
    <property type="entry name" value="FAD-linked reductases, C-terminal domain"/>
    <property type="match status" value="1"/>
</dbReference>
<evidence type="ECO:0000313" key="19">
    <source>
        <dbReference type="EMBL" id="QBF47391.1"/>
    </source>
</evidence>
<comment type="pathway">
    <text evidence="12">Steroid metabolism; cholesterol degradation.</text>
</comment>
<keyword evidence="20" id="KW-1185">Reference proteome</keyword>
<comment type="cofactor">
    <cofactor evidence="1">
        <name>FAD</name>
        <dbReference type="ChEBI" id="CHEBI:57692"/>
    </cofactor>
</comment>
<dbReference type="EC" id="5.3.3.1" evidence="11"/>
<evidence type="ECO:0000256" key="14">
    <source>
        <dbReference type="ARBA" id="ARBA00049744"/>
    </source>
</evidence>
<keyword evidence="16" id="KW-0732">Signal</keyword>
<dbReference type="Gene3D" id="3.50.50.60">
    <property type="entry name" value="FAD/NAD(P)-binding domain"/>
    <property type="match status" value="1"/>
</dbReference>
<evidence type="ECO:0000259" key="18">
    <source>
        <dbReference type="Pfam" id="PF05199"/>
    </source>
</evidence>
<organism evidence="19 20">
    <name type="scientific">Janibacter limosus</name>
    <dbReference type="NCBI Taxonomy" id="53458"/>
    <lineage>
        <taxon>Bacteria</taxon>
        <taxon>Bacillati</taxon>
        <taxon>Actinomycetota</taxon>
        <taxon>Actinomycetes</taxon>
        <taxon>Micrococcales</taxon>
        <taxon>Intrasporangiaceae</taxon>
        <taxon>Janibacter</taxon>
    </lineage>
</organism>
<sequence>MHPSRRSLLAGAGGAAALAALPASASALSLPGIPVPDLTDPLDALDSTGALSVADRTAAIAHKAAVPEIFRAPQQVASHTDVIVIGTGFGASVSALRLGQAGARVAMLERGSRWPRDPWRRIHAADTALDGRGVWHKRSIKDLLGLAHPVDKFGGVLDDTIYEHLRVWRGAAVGGGSIVFTGVLLEPPKEYFEHLFGGTVSQREMHEKWYPKARTMLNASPMPDDIYQAPPFGHSRRWDKHARTAGYEIEQLDGIWDWEVVRKELQGRSRRSATIGESNYGNANGAKWDLTLNYLPAAEATGKVTVHHWHVVDRIGQDSRGRYTVDLHIVDPTGRVLQERTLTCDRLVLGAGSVGTSELLVRAKAEGTLRNLDDSVGEGFGTNGDAAMAQFLGTSQGLAQGSPSASTILDRSGDIPARMESWYTLGLQVNAGILGSLGMAMDPARARFVYSAAKDRVILDWPKDGNKAAEDALRAMQDKVAAANGVGTGVPVLGVPDVGTSFTAHPLGGAVIGEATDSYGRVKGHRGLYVMDGAAIPGSTGTANPSLTITALAERNIAKVIADGR</sequence>
<dbReference type="PROSITE" id="PS51318">
    <property type="entry name" value="TAT"/>
    <property type="match status" value="1"/>
</dbReference>
<evidence type="ECO:0000256" key="5">
    <source>
        <dbReference type="ARBA" id="ARBA00022827"/>
    </source>
</evidence>
<name>A0A4P6MUD0_9MICO</name>
<dbReference type="InterPro" id="IPR052542">
    <property type="entry name" value="Cholesterol_Oxidase"/>
</dbReference>